<dbReference type="PANTHER" id="PTHR14879:SF5">
    <property type="entry name" value="RING-TYPE DOMAIN-CONTAINING PROTEIN"/>
    <property type="match status" value="1"/>
</dbReference>
<dbReference type="STRING" id="675824.A0A1E3QA30"/>
<evidence type="ECO:0000313" key="4">
    <source>
        <dbReference type="EMBL" id="ODQ74354.1"/>
    </source>
</evidence>
<dbReference type="AlphaFoldDB" id="A0A1E3QA30"/>
<dbReference type="Gene3D" id="3.30.40.10">
    <property type="entry name" value="Zinc/RING finger domain, C3HC4 (zinc finger)"/>
    <property type="match status" value="1"/>
</dbReference>
<dbReference type="SUPFAM" id="SSF57850">
    <property type="entry name" value="RING/U-box"/>
    <property type="match status" value="1"/>
</dbReference>
<evidence type="ECO:0000313" key="5">
    <source>
        <dbReference type="Proteomes" id="UP000094385"/>
    </source>
</evidence>
<dbReference type="EMBL" id="KV454292">
    <property type="protein sequence ID" value="ODQ74354.1"/>
    <property type="molecule type" value="Genomic_DNA"/>
</dbReference>
<sequence>MATAATASSPSPHQRRHFPIYETPKTCEHTELRCALTSTEQCCACLDKRPLSATERYDIYIDGRGTVNEGTRWGMYCGPCKEYWETRSRVTQTGGAQTNEGAGQQNSQSNNTRQQRRRQLGRNAFGTLQEISSEDYVSPVTSMFQRAIAWRQNQRRLQQERDQNGDQPDSGAEQGLSNSTFPPPQDKEPVATVERKNGPEPLPSDQLTVNIECKVCFSQVADTVFLPCAHLAVCEWCADEIAPLPPNNRPLAHTHKLCPICRQLIKRKLKVFRV</sequence>
<dbReference type="Proteomes" id="UP000094385">
    <property type="component" value="Unassembled WGS sequence"/>
</dbReference>
<feature type="compositionally biased region" description="Basic and acidic residues" evidence="2">
    <location>
        <begin position="185"/>
        <end position="198"/>
    </location>
</feature>
<keyword evidence="1" id="KW-0863">Zinc-finger</keyword>
<keyword evidence="1" id="KW-0862">Zinc</keyword>
<evidence type="ECO:0000256" key="2">
    <source>
        <dbReference type="SAM" id="MobiDB-lite"/>
    </source>
</evidence>
<dbReference type="Pfam" id="PF13920">
    <property type="entry name" value="zf-C3HC4_3"/>
    <property type="match status" value="1"/>
</dbReference>
<feature type="domain" description="RING-type" evidence="3">
    <location>
        <begin position="213"/>
        <end position="262"/>
    </location>
</feature>
<dbReference type="InterPro" id="IPR013083">
    <property type="entry name" value="Znf_RING/FYVE/PHD"/>
</dbReference>
<feature type="compositionally biased region" description="Polar residues" evidence="2">
    <location>
        <begin position="89"/>
        <end position="103"/>
    </location>
</feature>
<gene>
    <name evidence="4" type="ORF">LIPSTDRAFT_103646</name>
</gene>
<dbReference type="InterPro" id="IPR051728">
    <property type="entry name" value="RING-FYVE_E3_ubiquitin-ligase"/>
</dbReference>
<dbReference type="PROSITE" id="PS50089">
    <property type="entry name" value="ZF_RING_2"/>
    <property type="match status" value="1"/>
</dbReference>
<dbReference type="InterPro" id="IPR001841">
    <property type="entry name" value="Znf_RING"/>
</dbReference>
<dbReference type="SMART" id="SM00184">
    <property type="entry name" value="RING"/>
    <property type="match status" value="1"/>
</dbReference>
<feature type="region of interest" description="Disordered" evidence="2">
    <location>
        <begin position="153"/>
        <end position="204"/>
    </location>
</feature>
<dbReference type="GO" id="GO:0008270">
    <property type="term" value="F:zinc ion binding"/>
    <property type="evidence" value="ECO:0007669"/>
    <property type="project" value="UniProtKB-KW"/>
</dbReference>
<organism evidence="4 5">
    <name type="scientific">Lipomyces starkeyi NRRL Y-11557</name>
    <dbReference type="NCBI Taxonomy" id="675824"/>
    <lineage>
        <taxon>Eukaryota</taxon>
        <taxon>Fungi</taxon>
        <taxon>Dikarya</taxon>
        <taxon>Ascomycota</taxon>
        <taxon>Saccharomycotina</taxon>
        <taxon>Lipomycetes</taxon>
        <taxon>Lipomycetales</taxon>
        <taxon>Lipomycetaceae</taxon>
        <taxon>Lipomyces</taxon>
    </lineage>
</organism>
<evidence type="ECO:0000259" key="3">
    <source>
        <dbReference type="PROSITE" id="PS50089"/>
    </source>
</evidence>
<accession>A0A1E3QA30</accession>
<evidence type="ECO:0000256" key="1">
    <source>
        <dbReference type="PROSITE-ProRule" id="PRU00175"/>
    </source>
</evidence>
<feature type="compositionally biased region" description="Low complexity" evidence="2">
    <location>
        <begin position="104"/>
        <end position="113"/>
    </location>
</feature>
<keyword evidence="1" id="KW-0479">Metal-binding</keyword>
<protein>
    <recommendedName>
        <fullName evidence="3">RING-type domain-containing protein</fullName>
    </recommendedName>
</protein>
<dbReference type="PANTHER" id="PTHR14879">
    <property type="entry name" value="CASPASE REGULATOR, RING FINGER DOMAIN-CONTAINING"/>
    <property type="match status" value="1"/>
</dbReference>
<name>A0A1E3QA30_LIPST</name>
<feature type="region of interest" description="Disordered" evidence="2">
    <location>
        <begin position="89"/>
        <end position="117"/>
    </location>
</feature>
<keyword evidence="5" id="KW-1185">Reference proteome</keyword>
<dbReference type="OrthoDB" id="1711136at2759"/>
<proteinExistence type="predicted"/>
<reference evidence="4 5" key="1">
    <citation type="journal article" date="2016" name="Proc. Natl. Acad. Sci. U.S.A.">
        <title>Comparative genomics of biotechnologically important yeasts.</title>
        <authorList>
            <person name="Riley R."/>
            <person name="Haridas S."/>
            <person name="Wolfe K.H."/>
            <person name="Lopes M.R."/>
            <person name="Hittinger C.T."/>
            <person name="Goeker M."/>
            <person name="Salamov A.A."/>
            <person name="Wisecaver J.H."/>
            <person name="Long T.M."/>
            <person name="Calvey C.H."/>
            <person name="Aerts A.L."/>
            <person name="Barry K.W."/>
            <person name="Choi C."/>
            <person name="Clum A."/>
            <person name="Coughlan A.Y."/>
            <person name="Deshpande S."/>
            <person name="Douglass A.P."/>
            <person name="Hanson S.J."/>
            <person name="Klenk H.-P."/>
            <person name="LaButti K.M."/>
            <person name="Lapidus A."/>
            <person name="Lindquist E.A."/>
            <person name="Lipzen A.M."/>
            <person name="Meier-Kolthoff J.P."/>
            <person name="Ohm R.A."/>
            <person name="Otillar R.P."/>
            <person name="Pangilinan J.L."/>
            <person name="Peng Y."/>
            <person name="Rokas A."/>
            <person name="Rosa C.A."/>
            <person name="Scheuner C."/>
            <person name="Sibirny A.A."/>
            <person name="Slot J.C."/>
            <person name="Stielow J.B."/>
            <person name="Sun H."/>
            <person name="Kurtzman C.P."/>
            <person name="Blackwell M."/>
            <person name="Grigoriev I.V."/>
            <person name="Jeffries T.W."/>
        </authorList>
    </citation>
    <scope>NUCLEOTIDE SEQUENCE [LARGE SCALE GENOMIC DNA]</scope>
    <source>
        <strain evidence="4 5">NRRL Y-11557</strain>
    </source>
</reference>